<evidence type="ECO:0000313" key="3">
    <source>
        <dbReference type="Proteomes" id="UP000325811"/>
    </source>
</evidence>
<dbReference type="Gene3D" id="1.20.1270.180">
    <property type="match status" value="1"/>
</dbReference>
<sequence>MSSASIVLVPSSLQKWGSGLEITEIQKHINVFLQNDWVKVLAIPTVYGIYLFGKYLVERRIEGKPETENIAQLNQLADLKEKLDKSGTTLEELQHFRVKALGRTASAAVVTAQQYTEVASQLVGDAENAEHDPDWDSALTQTDMNILSMKKASQADDELAAIVTSKMREFGEEDRLLLQQSQSAWDSYRETETKRASRTWEGGTIRPLMVNLRYEAITRERIASLSAEGRMEDAGDLVVEHARTPRNLLQHIEPGVPKQRVYDILGTPSFVSTNYNYYRYEETQVEISFNDNDAVNDVIVALIQDQVYLGSSPGFVTDIPLGKLTLADVLAYDDQLVVEFRSSLRTQEIYVRGRIGPAGAWTDFCFGALSVFSGAGRLQDTQFEWDREADCLLTDPKDILINWMALPGSSLEAPYFAWFIK</sequence>
<evidence type="ECO:0000313" key="2">
    <source>
        <dbReference type="EMBL" id="VVD34485.1"/>
    </source>
</evidence>
<dbReference type="AlphaFoldDB" id="A0A5Q4ZL67"/>
<dbReference type="Proteomes" id="UP000325811">
    <property type="component" value="Chromosome II"/>
</dbReference>
<dbReference type="Pfam" id="PF07007">
    <property type="entry name" value="LprI"/>
    <property type="match status" value="1"/>
</dbReference>
<organism evidence="2 3">
    <name type="scientific">Paraburkholderia dioscoreae</name>
    <dbReference type="NCBI Taxonomy" id="2604047"/>
    <lineage>
        <taxon>Bacteria</taxon>
        <taxon>Pseudomonadati</taxon>
        <taxon>Pseudomonadota</taxon>
        <taxon>Betaproteobacteria</taxon>
        <taxon>Burkholderiales</taxon>
        <taxon>Burkholderiaceae</taxon>
        <taxon>Paraburkholderia</taxon>
    </lineage>
</organism>
<protein>
    <recommendedName>
        <fullName evidence="1">Lysozyme inhibitor LprI-like N-terminal domain-containing protein</fullName>
    </recommendedName>
</protein>
<dbReference type="EMBL" id="LR699554">
    <property type="protein sequence ID" value="VVD34485.1"/>
    <property type="molecule type" value="Genomic_DNA"/>
</dbReference>
<dbReference type="InterPro" id="IPR009739">
    <property type="entry name" value="LprI-like_N"/>
</dbReference>
<proteinExistence type="predicted"/>
<name>A0A5Q4ZL67_9BURK</name>
<accession>A0A5Q4ZL67</accession>
<reference evidence="2 3" key="1">
    <citation type="submission" date="2019-08" db="EMBL/GenBank/DDBJ databases">
        <authorList>
            <person name="Herpell B J."/>
        </authorList>
    </citation>
    <scope>NUCLEOTIDE SEQUENCE [LARGE SCALE GENOMIC DNA]</scope>
    <source>
        <strain evidence="3">Msb3</strain>
    </source>
</reference>
<gene>
    <name evidence="2" type="ORF">PDMSB3_3201</name>
</gene>
<evidence type="ECO:0000259" key="1">
    <source>
        <dbReference type="Pfam" id="PF07007"/>
    </source>
</evidence>
<dbReference type="KEGG" id="pdio:PDMSB3_3201.1"/>
<keyword evidence="3" id="KW-1185">Reference proteome</keyword>
<feature type="domain" description="Lysozyme inhibitor LprI-like N-terminal" evidence="1">
    <location>
        <begin position="138"/>
        <end position="225"/>
    </location>
</feature>